<organism evidence="2 3">
    <name type="scientific">Emiliania huxleyi (strain CCMP1516)</name>
    <dbReference type="NCBI Taxonomy" id="280463"/>
    <lineage>
        <taxon>Eukaryota</taxon>
        <taxon>Haptista</taxon>
        <taxon>Haptophyta</taxon>
        <taxon>Prymnesiophyceae</taxon>
        <taxon>Isochrysidales</taxon>
        <taxon>Noelaerhabdaceae</taxon>
        <taxon>Emiliania</taxon>
    </lineage>
</organism>
<evidence type="ECO:0000313" key="2">
    <source>
        <dbReference type="EnsemblProtists" id="EOD18032"/>
    </source>
</evidence>
<dbReference type="AlphaFoldDB" id="A0A0D3J3E7"/>
<dbReference type="InterPro" id="IPR051082">
    <property type="entry name" value="Pentapeptide-BTB/POZ_domain"/>
</dbReference>
<dbReference type="eggNOG" id="KOG1665">
    <property type="taxonomic scope" value="Eukaryota"/>
</dbReference>
<dbReference type="Proteomes" id="UP000013827">
    <property type="component" value="Unassembled WGS sequence"/>
</dbReference>
<dbReference type="SUPFAM" id="SSF141571">
    <property type="entry name" value="Pentapeptide repeat-like"/>
    <property type="match status" value="2"/>
</dbReference>
<dbReference type="Pfam" id="PF00805">
    <property type="entry name" value="Pentapeptide"/>
    <property type="match status" value="4"/>
</dbReference>
<dbReference type="EnsemblProtists" id="EOD18032">
    <property type="protein sequence ID" value="EOD18032"/>
    <property type="gene ID" value="EMIHUDRAFT_447914"/>
</dbReference>
<dbReference type="PaxDb" id="2903-EOD18032"/>
<reference evidence="3" key="1">
    <citation type="journal article" date="2013" name="Nature">
        <title>Pan genome of the phytoplankton Emiliania underpins its global distribution.</title>
        <authorList>
            <person name="Read B.A."/>
            <person name="Kegel J."/>
            <person name="Klute M.J."/>
            <person name="Kuo A."/>
            <person name="Lefebvre S.C."/>
            <person name="Maumus F."/>
            <person name="Mayer C."/>
            <person name="Miller J."/>
            <person name="Monier A."/>
            <person name="Salamov A."/>
            <person name="Young J."/>
            <person name="Aguilar M."/>
            <person name="Claverie J.M."/>
            <person name="Frickenhaus S."/>
            <person name="Gonzalez K."/>
            <person name="Herman E.K."/>
            <person name="Lin Y.C."/>
            <person name="Napier J."/>
            <person name="Ogata H."/>
            <person name="Sarno A.F."/>
            <person name="Shmutz J."/>
            <person name="Schroeder D."/>
            <person name="de Vargas C."/>
            <person name="Verret F."/>
            <person name="von Dassow P."/>
            <person name="Valentin K."/>
            <person name="Van de Peer Y."/>
            <person name="Wheeler G."/>
            <person name="Dacks J.B."/>
            <person name="Delwiche C.F."/>
            <person name="Dyhrman S.T."/>
            <person name="Glockner G."/>
            <person name="John U."/>
            <person name="Richards T."/>
            <person name="Worden A.Z."/>
            <person name="Zhang X."/>
            <person name="Grigoriev I.V."/>
            <person name="Allen A.E."/>
            <person name="Bidle K."/>
            <person name="Borodovsky M."/>
            <person name="Bowler C."/>
            <person name="Brownlee C."/>
            <person name="Cock J.M."/>
            <person name="Elias M."/>
            <person name="Gladyshev V.N."/>
            <person name="Groth M."/>
            <person name="Guda C."/>
            <person name="Hadaegh A."/>
            <person name="Iglesias-Rodriguez M.D."/>
            <person name="Jenkins J."/>
            <person name="Jones B.M."/>
            <person name="Lawson T."/>
            <person name="Leese F."/>
            <person name="Lindquist E."/>
            <person name="Lobanov A."/>
            <person name="Lomsadze A."/>
            <person name="Malik S.B."/>
            <person name="Marsh M.E."/>
            <person name="Mackinder L."/>
            <person name="Mock T."/>
            <person name="Mueller-Roeber B."/>
            <person name="Pagarete A."/>
            <person name="Parker M."/>
            <person name="Probert I."/>
            <person name="Quesneville H."/>
            <person name="Raines C."/>
            <person name="Rensing S.A."/>
            <person name="Riano-Pachon D.M."/>
            <person name="Richier S."/>
            <person name="Rokitta S."/>
            <person name="Shiraiwa Y."/>
            <person name="Soanes D.M."/>
            <person name="van der Giezen M."/>
            <person name="Wahlund T.M."/>
            <person name="Williams B."/>
            <person name="Wilson W."/>
            <person name="Wolfe G."/>
            <person name="Wurch L.L."/>
        </authorList>
    </citation>
    <scope>NUCLEOTIDE SEQUENCE</scope>
</reference>
<reference evidence="2" key="2">
    <citation type="submission" date="2024-10" db="UniProtKB">
        <authorList>
            <consortium name="EnsemblProtists"/>
        </authorList>
    </citation>
    <scope>IDENTIFICATION</scope>
</reference>
<dbReference type="PANTHER" id="PTHR14136">
    <property type="entry name" value="BTB_POZ DOMAIN-CONTAINING PROTEIN KCTD9"/>
    <property type="match status" value="1"/>
</dbReference>
<dbReference type="InterPro" id="IPR001646">
    <property type="entry name" value="5peptide_repeat"/>
</dbReference>
<dbReference type="RefSeq" id="XP_005770461.1">
    <property type="nucleotide sequence ID" value="XM_005770404.1"/>
</dbReference>
<protein>
    <recommendedName>
        <fullName evidence="4">Apple domain-containing protein</fullName>
    </recommendedName>
</protein>
<keyword evidence="3" id="KW-1185">Reference proteome</keyword>
<accession>A0A0D3J3E7</accession>
<dbReference type="GeneID" id="19046033"/>
<evidence type="ECO:0000256" key="1">
    <source>
        <dbReference type="SAM" id="MobiDB-lite"/>
    </source>
</evidence>
<evidence type="ECO:0000313" key="3">
    <source>
        <dbReference type="Proteomes" id="UP000013827"/>
    </source>
</evidence>
<feature type="region of interest" description="Disordered" evidence="1">
    <location>
        <begin position="1"/>
        <end position="25"/>
    </location>
</feature>
<dbReference type="Gene3D" id="2.160.20.80">
    <property type="entry name" value="E3 ubiquitin-protein ligase SopA"/>
    <property type="match status" value="3"/>
</dbReference>
<sequence length="532" mass="56196">MMRSSLALKSRNVDSFRKPSGRAGGCRSAHGGGAGIFEVWSVASDAACRSLCQQEPSCEAYEWASIGKSFRRCETHTAPVTHVVPLDGYTCWQRVRRAAATTRRVQPPPPPLPPPTLDPNSCAVCGHLGGGSLNCCGPGGSWEGRCAHDPGKSRINYIEGYIGGLAQHHLMPRCPCLWVLPAGQQQGGCRSAVARGVCVCPDGSPHFAADNNDGCASLACFGAISGSCNTSPGAWSHKRVTCGGCNAMRRADFRGVDLSYSNFEGVDLSEALLDGADLSHARLSGATASGASFVGASLVGADLSGADLRSAILAGARLQEARLSRARLDNANLSFADLRRVSIDFVDEAANATFDGASMEGAVFKKCVLTRASFEGANLEGARFDDSSLVGCRFGATARLAGAFFADSRLDLSSFRGALMDGVQMDKTRAVRTDFNRASLRGAELVGCQFSRSDARFADFTSADLTGADFTGALLYRAVFRKADITDSSFRLVRYHEADFAGVIGLATADFMDSRGIPKGMPKTTTVSSWRG</sequence>
<evidence type="ECO:0008006" key="4">
    <source>
        <dbReference type="Google" id="ProtNLM"/>
    </source>
</evidence>
<name>A0A0D3J3E7_EMIH1</name>
<proteinExistence type="predicted"/>
<dbReference type="PANTHER" id="PTHR14136:SF17">
    <property type="entry name" value="BTB_POZ DOMAIN-CONTAINING PROTEIN KCTD9"/>
    <property type="match status" value="1"/>
</dbReference>
<dbReference type="HOGENOM" id="CLU_512358_0_0_1"/>
<dbReference type="KEGG" id="ehx:EMIHUDRAFT_447914"/>